<feature type="region of interest" description="Disordered" evidence="1">
    <location>
        <begin position="188"/>
        <end position="209"/>
    </location>
</feature>
<feature type="transmembrane region" description="Helical" evidence="2">
    <location>
        <begin position="46"/>
        <end position="64"/>
    </location>
</feature>
<dbReference type="Proteomes" id="UP000282076">
    <property type="component" value="Unassembled WGS sequence"/>
</dbReference>
<dbReference type="EMBL" id="RBZM01000007">
    <property type="protein sequence ID" value="RKP51667.1"/>
    <property type="molecule type" value="Genomic_DNA"/>
</dbReference>
<proteinExistence type="predicted"/>
<evidence type="ECO:0008006" key="5">
    <source>
        <dbReference type="Google" id="ProtNLM"/>
    </source>
</evidence>
<feature type="compositionally biased region" description="Basic residues" evidence="1">
    <location>
        <begin position="190"/>
        <end position="200"/>
    </location>
</feature>
<dbReference type="OrthoDB" id="9828885at2"/>
<feature type="transmembrane region" description="Helical" evidence="2">
    <location>
        <begin position="165"/>
        <end position="184"/>
    </location>
</feature>
<keyword evidence="2" id="KW-0472">Membrane</keyword>
<organism evidence="3 4">
    <name type="scientific">Cohnella endophytica</name>
    <dbReference type="NCBI Taxonomy" id="2419778"/>
    <lineage>
        <taxon>Bacteria</taxon>
        <taxon>Bacillati</taxon>
        <taxon>Bacillota</taxon>
        <taxon>Bacilli</taxon>
        <taxon>Bacillales</taxon>
        <taxon>Paenibacillaceae</taxon>
        <taxon>Cohnella</taxon>
    </lineage>
</organism>
<evidence type="ECO:0000256" key="2">
    <source>
        <dbReference type="SAM" id="Phobius"/>
    </source>
</evidence>
<sequence>MNERSIPETGHLAALHSDDTRIGHYEQVREDIRHEMKMRMRQRDGFAAQMGILLTLVLTVGIANSGYRQALILAPMLAIFYTLQIMHSYRKHDLLARYLKDVLEPDLSSLHNIDPGREWQAYASKTTRSGNRRGLFLWTMWVVGAGAMVYLWFFMEASQEFRLAYYIAAGAYALTMLFITLAFAGDRSGRSRSRHSRSVHRSATGAYLS</sequence>
<dbReference type="AlphaFoldDB" id="A0A494XLU1"/>
<dbReference type="RefSeq" id="WP_120978391.1">
    <property type="nucleotide sequence ID" value="NZ_RBZM01000007.1"/>
</dbReference>
<comment type="caution">
    <text evidence="3">The sequence shown here is derived from an EMBL/GenBank/DDBJ whole genome shotgun (WGS) entry which is preliminary data.</text>
</comment>
<accession>A0A494XLU1</accession>
<evidence type="ECO:0000313" key="3">
    <source>
        <dbReference type="EMBL" id="RKP51667.1"/>
    </source>
</evidence>
<keyword evidence="2" id="KW-1133">Transmembrane helix</keyword>
<feature type="transmembrane region" description="Helical" evidence="2">
    <location>
        <begin position="135"/>
        <end position="153"/>
    </location>
</feature>
<keyword evidence="2" id="KW-0812">Transmembrane</keyword>
<feature type="transmembrane region" description="Helical" evidence="2">
    <location>
        <begin position="70"/>
        <end position="89"/>
    </location>
</feature>
<name>A0A494XLU1_9BACL</name>
<reference evidence="3 4" key="1">
    <citation type="submission" date="2018-10" db="EMBL/GenBank/DDBJ databases">
        <title>Cohnella sp. M2MS4P-1, whole genome shotgun sequence.</title>
        <authorList>
            <person name="Tuo L."/>
        </authorList>
    </citation>
    <scope>NUCLEOTIDE SEQUENCE [LARGE SCALE GENOMIC DNA]</scope>
    <source>
        <strain evidence="3 4">M2MS4P-1</strain>
    </source>
</reference>
<protein>
    <recommendedName>
        <fullName evidence="5">DUF2270 domain-containing protein</fullName>
    </recommendedName>
</protein>
<evidence type="ECO:0000256" key="1">
    <source>
        <dbReference type="SAM" id="MobiDB-lite"/>
    </source>
</evidence>
<evidence type="ECO:0000313" key="4">
    <source>
        <dbReference type="Proteomes" id="UP000282076"/>
    </source>
</evidence>
<gene>
    <name evidence="3" type="ORF">D7Z26_18030</name>
</gene>
<keyword evidence="4" id="KW-1185">Reference proteome</keyword>